<sequence length="259" mass="28937">MTDMELALKNALDNKLPDTQQQLCTWHVDCCVRNRITTNWHDQPDRLTSDEARSFELSEAQRTAFVHKYGARANRIIDNGLPINERLDINIDTHAHIFADEPDADRNIFENEDICSLDVSARARDDPSSTIEDTRNNSNAPLSIATNPTQTASPKPSRVTKTTRKKAPSRATPKGAGTVVNTLANNRLRHPDLQEAMIAFADVEKCGLSREVNVAILQWLRKDPKNNPALWNAYGDVPTKLALLTTEPGFEGVEFPVLE</sequence>
<comment type="caution">
    <text evidence="2">The sequence shown here is derived from an EMBL/GenBank/DDBJ whole genome shotgun (WGS) entry which is preliminary data.</text>
</comment>
<feature type="region of interest" description="Disordered" evidence="1">
    <location>
        <begin position="120"/>
        <end position="177"/>
    </location>
</feature>
<gene>
    <name evidence="2" type="ORF">E4U09_005472</name>
</gene>
<name>A0A9P7U0Q0_9HYPO</name>
<dbReference type="AlphaFoldDB" id="A0A9P7U0Q0"/>
<keyword evidence="3" id="KW-1185">Reference proteome</keyword>
<feature type="compositionally biased region" description="Basic and acidic residues" evidence="1">
    <location>
        <begin position="121"/>
        <end position="135"/>
    </location>
</feature>
<dbReference type="Proteomes" id="UP000707071">
    <property type="component" value="Unassembled WGS sequence"/>
</dbReference>
<accession>A0A9P7U0Q0</accession>
<evidence type="ECO:0000313" key="3">
    <source>
        <dbReference type="Proteomes" id="UP000707071"/>
    </source>
</evidence>
<evidence type="ECO:0000256" key="1">
    <source>
        <dbReference type="SAM" id="MobiDB-lite"/>
    </source>
</evidence>
<feature type="compositionally biased region" description="Polar residues" evidence="1">
    <location>
        <begin position="136"/>
        <end position="154"/>
    </location>
</feature>
<reference evidence="2 3" key="1">
    <citation type="journal article" date="2020" name="bioRxiv">
        <title>Whole genome comparisons of ergot fungi reveals the divergence and evolution of species within the genus Claviceps are the result of varying mechanisms driving genome evolution and host range expansion.</title>
        <authorList>
            <person name="Wyka S.A."/>
            <person name="Mondo S.J."/>
            <person name="Liu M."/>
            <person name="Dettman J."/>
            <person name="Nalam V."/>
            <person name="Broders K.D."/>
        </authorList>
    </citation>
    <scope>NUCLEOTIDE SEQUENCE [LARGE SCALE GENOMIC DNA]</scope>
    <source>
        <strain evidence="2 3">Clav52</strain>
    </source>
</reference>
<dbReference type="EMBL" id="SRRH01000460">
    <property type="protein sequence ID" value="KAG6288615.1"/>
    <property type="molecule type" value="Genomic_DNA"/>
</dbReference>
<evidence type="ECO:0000313" key="2">
    <source>
        <dbReference type="EMBL" id="KAG6288615.1"/>
    </source>
</evidence>
<protein>
    <submittedName>
        <fullName evidence="2">Uncharacterized protein</fullName>
    </submittedName>
</protein>
<organism evidence="2 3">
    <name type="scientific">Claviceps aff. purpurea</name>
    <dbReference type="NCBI Taxonomy" id="1967640"/>
    <lineage>
        <taxon>Eukaryota</taxon>
        <taxon>Fungi</taxon>
        <taxon>Dikarya</taxon>
        <taxon>Ascomycota</taxon>
        <taxon>Pezizomycotina</taxon>
        <taxon>Sordariomycetes</taxon>
        <taxon>Hypocreomycetidae</taxon>
        <taxon>Hypocreales</taxon>
        <taxon>Clavicipitaceae</taxon>
        <taxon>Claviceps</taxon>
    </lineage>
</organism>
<proteinExistence type="predicted"/>